<dbReference type="Pfam" id="PF05823">
    <property type="entry name" value="Gp-FAR-1"/>
    <property type="match status" value="1"/>
</dbReference>
<dbReference type="GO" id="GO:0005576">
    <property type="term" value="C:extracellular region"/>
    <property type="evidence" value="ECO:0007669"/>
    <property type="project" value="UniProtKB-SubCell"/>
</dbReference>
<name>A0AA39M4D7_9BILA</name>
<gene>
    <name evidence="7" type="ORF">QR680_014549</name>
</gene>
<evidence type="ECO:0000256" key="2">
    <source>
        <dbReference type="ARBA" id="ARBA00006648"/>
    </source>
</evidence>
<dbReference type="AlphaFoldDB" id="A0AA39M4D7"/>
<dbReference type="Gene3D" id="1.20.120.1100">
    <property type="match status" value="1"/>
</dbReference>
<dbReference type="Proteomes" id="UP001175271">
    <property type="component" value="Unassembled WGS sequence"/>
</dbReference>
<organism evidence="7 8">
    <name type="scientific">Steinernema hermaphroditum</name>
    <dbReference type="NCBI Taxonomy" id="289476"/>
    <lineage>
        <taxon>Eukaryota</taxon>
        <taxon>Metazoa</taxon>
        <taxon>Ecdysozoa</taxon>
        <taxon>Nematoda</taxon>
        <taxon>Chromadorea</taxon>
        <taxon>Rhabditida</taxon>
        <taxon>Tylenchina</taxon>
        <taxon>Panagrolaimomorpha</taxon>
        <taxon>Strongyloidoidea</taxon>
        <taxon>Steinernematidae</taxon>
        <taxon>Steinernema</taxon>
    </lineage>
</organism>
<keyword evidence="5" id="KW-0175">Coiled coil</keyword>
<comment type="subcellular location">
    <subcellularLocation>
        <location evidence="1">Secreted</location>
    </subcellularLocation>
</comment>
<proteinExistence type="inferred from homology"/>
<keyword evidence="4" id="KW-0732">Signal</keyword>
<sequence length="176" mass="20420">MSNDNFRIIPDDFIILIKEESKIFACTPELKTALEELQAEKRTFASDQEALEALKAKNEDLYMRYNFAVEHLKDSTEGLAENTKNFMKEHVTKLRSLQPKDGEWTEELVKNFGKEAYAKFSELSEDEQKALAGVPVPTEDQAVAKLWDMFKNMDEKFMVYNAMLEMIMLQFKADNE</sequence>
<evidence type="ECO:0000256" key="4">
    <source>
        <dbReference type="ARBA" id="ARBA00022729"/>
    </source>
</evidence>
<evidence type="ECO:0000313" key="8">
    <source>
        <dbReference type="Proteomes" id="UP001175271"/>
    </source>
</evidence>
<dbReference type="InterPro" id="IPR008632">
    <property type="entry name" value="Gp-FAR-1"/>
</dbReference>
<comment type="caution">
    <text evidence="7">The sequence shown here is derived from an EMBL/GenBank/DDBJ whole genome shotgun (WGS) entry which is preliminary data.</text>
</comment>
<evidence type="ECO:0000256" key="3">
    <source>
        <dbReference type="ARBA" id="ARBA00022525"/>
    </source>
</evidence>
<dbReference type="EMBL" id="JAUCMV010000002">
    <property type="protein sequence ID" value="KAK0420170.1"/>
    <property type="molecule type" value="Genomic_DNA"/>
</dbReference>
<keyword evidence="3" id="KW-0964">Secreted</keyword>
<reference evidence="7" key="1">
    <citation type="submission" date="2023-06" db="EMBL/GenBank/DDBJ databases">
        <title>Genomic analysis of the entomopathogenic nematode Steinernema hermaphroditum.</title>
        <authorList>
            <person name="Schwarz E.M."/>
            <person name="Heppert J.K."/>
            <person name="Baniya A."/>
            <person name="Schwartz H.T."/>
            <person name="Tan C.-H."/>
            <person name="Antoshechkin I."/>
            <person name="Sternberg P.W."/>
            <person name="Goodrich-Blair H."/>
            <person name="Dillman A.R."/>
        </authorList>
    </citation>
    <scope>NUCLEOTIDE SEQUENCE</scope>
    <source>
        <strain evidence="7">PS9179</strain>
        <tissue evidence="7">Whole animal</tissue>
    </source>
</reference>
<evidence type="ECO:0000256" key="1">
    <source>
        <dbReference type="ARBA" id="ARBA00004613"/>
    </source>
</evidence>
<keyword evidence="6" id="KW-0446">Lipid-binding</keyword>
<protein>
    <submittedName>
        <fullName evidence="7">Uncharacterized protein</fullName>
    </submittedName>
</protein>
<accession>A0AA39M4D7</accession>
<dbReference type="GO" id="GO:0008289">
    <property type="term" value="F:lipid binding"/>
    <property type="evidence" value="ECO:0007669"/>
    <property type="project" value="UniProtKB-KW"/>
</dbReference>
<evidence type="ECO:0000256" key="5">
    <source>
        <dbReference type="ARBA" id="ARBA00023054"/>
    </source>
</evidence>
<evidence type="ECO:0000313" key="7">
    <source>
        <dbReference type="EMBL" id="KAK0420170.1"/>
    </source>
</evidence>
<keyword evidence="8" id="KW-1185">Reference proteome</keyword>
<evidence type="ECO:0000256" key="6">
    <source>
        <dbReference type="ARBA" id="ARBA00023121"/>
    </source>
</evidence>
<comment type="similarity">
    <text evidence="2">Belongs to the fatty-acid and retinol-binding protein (FARBP) family.</text>
</comment>